<reference evidence="1" key="1">
    <citation type="submission" date="2016-08" db="EMBL/GenBank/DDBJ databases">
        <title>Sequencing, Assembly and Comparative Genomics of S. aureofaciens ATCC 10762.</title>
        <authorList>
            <person name="Gradnigo J.S."/>
            <person name="Johnson N."/>
            <person name="Somerville G.A."/>
        </authorList>
    </citation>
    <scope>NUCLEOTIDE SEQUENCE [LARGE SCALE GENOMIC DNA]</scope>
    <source>
        <strain evidence="1">ATCC 10762</strain>
    </source>
</reference>
<comment type="caution">
    <text evidence="1">The sequence shown here is derived from an EMBL/GenBank/DDBJ whole genome shotgun (WGS) entry which is preliminary data.</text>
</comment>
<accession>A0A1E7NEP7</accession>
<dbReference type="Proteomes" id="UP000037395">
    <property type="component" value="Unassembled WGS sequence"/>
</dbReference>
<proteinExistence type="predicted"/>
<sequence length="342" mass="36382">MRTAADESAEWLQWAEVANCGPVSVEQYAADARGFAADYLMAEDPLLIFGKTRASLVRVWELLYGHQNLEQRQKLFTTAGYLAAMMAWMTSDLGHKRQAETHARAAMVAAEMAADPGLHAWVAATRSKLAFWDGQFRAAIQHAEHGTVFQASGTVTVLLHCQAADAWAEVGARSQAKAALGRAEDAAALDLSSVIHDEVAGLFSCPAGRLANYGAAVHLRAGSPSQALAYADCGLAALQRQAVRPLGTVAQLHITRAGAHLLADEPDGILEALSPVLALPAEHRTAPVRQRLRDLARDAAGSPMGDSATGRRLQDVVETAVREAALALSLSAPTDGWISDHD</sequence>
<protein>
    <recommendedName>
        <fullName evidence="3">XRE family transcriptional regulator</fullName>
    </recommendedName>
</protein>
<name>A0A1E7NEP7_KITAU</name>
<evidence type="ECO:0000313" key="1">
    <source>
        <dbReference type="EMBL" id="OEV39144.1"/>
    </source>
</evidence>
<gene>
    <name evidence="1" type="ORF">HS99_0018215</name>
</gene>
<dbReference type="AlphaFoldDB" id="A0A1E7NEP7"/>
<organism evidence="1 2">
    <name type="scientific">Kitasatospora aureofaciens</name>
    <name type="common">Streptomyces aureofaciens</name>
    <dbReference type="NCBI Taxonomy" id="1894"/>
    <lineage>
        <taxon>Bacteria</taxon>
        <taxon>Bacillati</taxon>
        <taxon>Actinomycetota</taxon>
        <taxon>Actinomycetes</taxon>
        <taxon>Kitasatosporales</taxon>
        <taxon>Streptomycetaceae</taxon>
        <taxon>Kitasatospora</taxon>
    </lineage>
</organism>
<evidence type="ECO:0008006" key="3">
    <source>
        <dbReference type="Google" id="ProtNLM"/>
    </source>
</evidence>
<evidence type="ECO:0000313" key="2">
    <source>
        <dbReference type="Proteomes" id="UP000037395"/>
    </source>
</evidence>
<dbReference type="EMBL" id="JPRF03000002">
    <property type="protein sequence ID" value="OEV39144.1"/>
    <property type="molecule type" value="Genomic_DNA"/>
</dbReference>
<keyword evidence="2" id="KW-1185">Reference proteome</keyword>